<protein>
    <recommendedName>
        <fullName evidence="2">Single-stranded DNA-binding protein</fullName>
    </recommendedName>
</protein>
<dbReference type="GO" id="GO:0006264">
    <property type="term" value="P:mitochondrial DNA replication"/>
    <property type="evidence" value="ECO:0007669"/>
    <property type="project" value="TreeGrafter"/>
</dbReference>
<dbReference type="AlphaFoldDB" id="A0A1R0H5J1"/>
<dbReference type="PANTHER" id="PTHR10302">
    <property type="entry name" value="SINGLE-STRANDED DNA-BINDING PROTEIN"/>
    <property type="match status" value="1"/>
</dbReference>
<dbReference type="EMBL" id="LSSL01000529">
    <property type="protein sequence ID" value="OLY84358.1"/>
    <property type="molecule type" value="Genomic_DNA"/>
</dbReference>
<reference evidence="3 4" key="1">
    <citation type="journal article" date="2016" name="Mol. Biol. Evol.">
        <title>Genome-Wide Survey of Gut Fungi (Harpellales) Reveals the First Horizontally Transferred Ubiquitin Gene from a Mosquito Host.</title>
        <authorList>
            <person name="Wang Y."/>
            <person name="White M.M."/>
            <person name="Kvist S."/>
            <person name="Moncalvo J.M."/>
        </authorList>
    </citation>
    <scope>NUCLEOTIDE SEQUENCE [LARGE SCALE GENOMIC DNA]</scope>
    <source>
        <strain evidence="3 4">ALG-7-W6</strain>
    </source>
</reference>
<comment type="subcellular location">
    <subcellularLocation>
        <location evidence="2">Mitochondrion</location>
    </subcellularLocation>
</comment>
<dbReference type="Proteomes" id="UP000187455">
    <property type="component" value="Unassembled WGS sequence"/>
</dbReference>
<dbReference type="GO" id="GO:0042645">
    <property type="term" value="C:mitochondrial nucleoid"/>
    <property type="evidence" value="ECO:0007669"/>
    <property type="project" value="TreeGrafter"/>
</dbReference>
<dbReference type="Pfam" id="PF00436">
    <property type="entry name" value="SSB"/>
    <property type="match status" value="1"/>
</dbReference>
<dbReference type="PANTHER" id="PTHR10302:SF0">
    <property type="entry name" value="SINGLE-STRANDED DNA-BINDING PROTEIN, MITOCHONDRIAL"/>
    <property type="match status" value="1"/>
</dbReference>
<dbReference type="GO" id="GO:0003697">
    <property type="term" value="F:single-stranded DNA binding"/>
    <property type="evidence" value="ECO:0007669"/>
    <property type="project" value="InterPro"/>
</dbReference>
<comment type="caution">
    <text evidence="3">The sequence shown here is derived from an EMBL/GenBank/DDBJ whole genome shotgun (WGS) entry which is preliminary data.</text>
</comment>
<dbReference type="CDD" id="cd04496">
    <property type="entry name" value="SSB_OBF"/>
    <property type="match status" value="1"/>
</dbReference>
<dbReference type="InterPro" id="IPR012340">
    <property type="entry name" value="NA-bd_OB-fold"/>
</dbReference>
<dbReference type="Gene3D" id="2.40.50.140">
    <property type="entry name" value="Nucleic acid-binding proteins"/>
    <property type="match status" value="1"/>
</dbReference>
<evidence type="ECO:0000256" key="2">
    <source>
        <dbReference type="PIRNR" id="PIRNR002070"/>
    </source>
</evidence>
<name>A0A1R0H5J1_9FUNG</name>
<gene>
    <name evidence="3" type="ORF">AYI68_g1476</name>
</gene>
<keyword evidence="1 2" id="KW-0238">DNA-binding</keyword>
<dbReference type="STRING" id="133383.A0A1R0H5J1"/>
<evidence type="ECO:0000313" key="3">
    <source>
        <dbReference type="EMBL" id="OLY84358.1"/>
    </source>
</evidence>
<dbReference type="PIRSF" id="PIRSF002070">
    <property type="entry name" value="SSB"/>
    <property type="match status" value="1"/>
</dbReference>
<dbReference type="NCBIfam" id="TIGR00621">
    <property type="entry name" value="ssb"/>
    <property type="match status" value="1"/>
</dbReference>
<evidence type="ECO:0000313" key="4">
    <source>
        <dbReference type="Proteomes" id="UP000187455"/>
    </source>
</evidence>
<sequence length="115" mass="12909">MLLGNVGQDPEINTFGESGKIAKFSIATSYNFKDKEGNTLQKTSWHKVTAFSKLAEVAEKLVKKGASVYVEGRIEYQQYVNKDGLDVNSTDLIDTLDKLDIFKYPKTKPEEPEES</sequence>
<dbReference type="SUPFAM" id="SSF50249">
    <property type="entry name" value="Nucleic acid-binding proteins"/>
    <property type="match status" value="1"/>
</dbReference>
<keyword evidence="2" id="KW-0496">Mitochondrion</keyword>
<dbReference type="HAMAP" id="MF_00984">
    <property type="entry name" value="SSB"/>
    <property type="match status" value="1"/>
</dbReference>
<dbReference type="InterPro" id="IPR011344">
    <property type="entry name" value="ssDNA-bd"/>
</dbReference>
<proteinExistence type="inferred from homology"/>
<keyword evidence="4" id="KW-1185">Reference proteome</keyword>
<dbReference type="InterPro" id="IPR000424">
    <property type="entry name" value="Primosome_PriB/ssb"/>
</dbReference>
<dbReference type="OrthoDB" id="1078367at2759"/>
<organism evidence="3 4">
    <name type="scientific">Smittium mucronatum</name>
    <dbReference type="NCBI Taxonomy" id="133383"/>
    <lineage>
        <taxon>Eukaryota</taxon>
        <taxon>Fungi</taxon>
        <taxon>Fungi incertae sedis</taxon>
        <taxon>Zoopagomycota</taxon>
        <taxon>Kickxellomycotina</taxon>
        <taxon>Harpellomycetes</taxon>
        <taxon>Harpellales</taxon>
        <taxon>Legeriomycetaceae</taxon>
        <taxon>Smittium</taxon>
    </lineage>
</organism>
<evidence type="ECO:0000256" key="1">
    <source>
        <dbReference type="ARBA" id="ARBA00023125"/>
    </source>
</evidence>
<dbReference type="PROSITE" id="PS50935">
    <property type="entry name" value="SSB"/>
    <property type="match status" value="1"/>
</dbReference>
<accession>A0A1R0H5J1</accession>